<reference evidence="1" key="1">
    <citation type="submission" date="2023-10" db="EMBL/GenBank/DDBJ databases">
        <authorList>
            <person name="Chen Y."/>
            <person name="Shah S."/>
            <person name="Dougan E. K."/>
            <person name="Thang M."/>
            <person name="Chan C."/>
        </authorList>
    </citation>
    <scope>NUCLEOTIDE SEQUENCE [LARGE SCALE GENOMIC DNA]</scope>
</reference>
<protein>
    <submittedName>
        <fullName evidence="1">Uncharacterized protein</fullName>
    </submittedName>
</protein>
<gene>
    <name evidence="1" type="ORF">PCOR1329_LOCUS37921</name>
</gene>
<accession>A0ABN9TD32</accession>
<organism evidence="1 2">
    <name type="scientific">Prorocentrum cordatum</name>
    <dbReference type="NCBI Taxonomy" id="2364126"/>
    <lineage>
        <taxon>Eukaryota</taxon>
        <taxon>Sar</taxon>
        <taxon>Alveolata</taxon>
        <taxon>Dinophyceae</taxon>
        <taxon>Prorocentrales</taxon>
        <taxon>Prorocentraceae</taxon>
        <taxon>Prorocentrum</taxon>
    </lineage>
</organism>
<sequence>MEALAGQTIGTAPSGLGGRLHPGIGVEIEAKAGYCEGVVELEGLVLDLRAKVIQLAAEAAQLRKDVIIGQVCAVLSRAVTEKGGDEGIVLCSEVMHAGVPRPKTSI</sequence>
<keyword evidence="2" id="KW-1185">Reference proteome</keyword>
<name>A0ABN9TD32_9DINO</name>
<evidence type="ECO:0000313" key="1">
    <source>
        <dbReference type="EMBL" id="CAK0843628.1"/>
    </source>
</evidence>
<evidence type="ECO:0000313" key="2">
    <source>
        <dbReference type="Proteomes" id="UP001189429"/>
    </source>
</evidence>
<dbReference type="Proteomes" id="UP001189429">
    <property type="component" value="Unassembled WGS sequence"/>
</dbReference>
<proteinExistence type="predicted"/>
<dbReference type="EMBL" id="CAUYUJ010014593">
    <property type="protein sequence ID" value="CAK0843628.1"/>
    <property type="molecule type" value="Genomic_DNA"/>
</dbReference>
<comment type="caution">
    <text evidence="1">The sequence shown here is derived from an EMBL/GenBank/DDBJ whole genome shotgun (WGS) entry which is preliminary data.</text>
</comment>